<feature type="compositionally biased region" description="Basic residues" evidence="1">
    <location>
        <begin position="378"/>
        <end position="390"/>
    </location>
</feature>
<accession>A0A4Y9ZR74</accession>
<feature type="region of interest" description="Disordered" evidence="1">
    <location>
        <begin position="320"/>
        <end position="532"/>
    </location>
</feature>
<feature type="compositionally biased region" description="Basic residues" evidence="1">
    <location>
        <begin position="449"/>
        <end position="461"/>
    </location>
</feature>
<dbReference type="EMBL" id="SFCI01000954">
    <property type="protein sequence ID" value="TFY77282.1"/>
    <property type="molecule type" value="Genomic_DNA"/>
</dbReference>
<feature type="compositionally biased region" description="Basic and acidic residues" evidence="1">
    <location>
        <begin position="391"/>
        <end position="400"/>
    </location>
</feature>
<name>A0A4Y9ZR74_9AGAM</name>
<feature type="region of interest" description="Disordered" evidence="1">
    <location>
        <begin position="264"/>
        <end position="287"/>
    </location>
</feature>
<evidence type="ECO:0000313" key="3">
    <source>
        <dbReference type="Proteomes" id="UP000298061"/>
    </source>
</evidence>
<reference evidence="2 3" key="1">
    <citation type="submission" date="2019-02" db="EMBL/GenBank/DDBJ databases">
        <title>Genome sequencing of the rare red list fungi Hericium alpestre (H. flagellum).</title>
        <authorList>
            <person name="Buettner E."/>
            <person name="Kellner H."/>
        </authorList>
    </citation>
    <scope>NUCLEOTIDE SEQUENCE [LARGE SCALE GENOMIC DNA]</scope>
    <source>
        <strain evidence="2 3">DSM 108284</strain>
    </source>
</reference>
<comment type="caution">
    <text evidence="2">The sequence shown here is derived from an EMBL/GenBank/DDBJ whole genome shotgun (WGS) entry which is preliminary data.</text>
</comment>
<feature type="region of interest" description="Disordered" evidence="1">
    <location>
        <begin position="546"/>
        <end position="622"/>
    </location>
</feature>
<keyword evidence="3" id="KW-1185">Reference proteome</keyword>
<feature type="compositionally biased region" description="Low complexity" evidence="1">
    <location>
        <begin position="569"/>
        <end position="586"/>
    </location>
</feature>
<gene>
    <name evidence="2" type="ORF">EWM64_g6730</name>
</gene>
<evidence type="ECO:0000256" key="1">
    <source>
        <dbReference type="SAM" id="MobiDB-lite"/>
    </source>
</evidence>
<dbReference type="Proteomes" id="UP000298061">
    <property type="component" value="Unassembled WGS sequence"/>
</dbReference>
<evidence type="ECO:0000313" key="2">
    <source>
        <dbReference type="EMBL" id="TFY77282.1"/>
    </source>
</evidence>
<proteinExistence type="predicted"/>
<sequence length="622" mass="66456">MSAGARQSALDALRMDEDVIVIEKSRWFKNLHSSIHHAATRKNFEDYLYGPLMEIFGTYAKTCGHEDLEVTVIPQGCFELRMDSCKRVARNLSDFLVAIHSTANSGSPGDPQYGKSRLGGWVEGKPWVQSSKNPKKKEAADAITKPGTGGGKDIAEEVGDIPVEGEHIAEDVNIDEVNIKEGGEEVDAGEDPALSTGGPSIEDASALVLDSEEAARRLAEDLPQLCRQAYFAFDHFDQDVIYVFITPTASEAAAPVGELRFDLRSGKGHPTTSAPSLEPVAENEEIETPEPALEQLDRVDAASSDVDDSPLNQRLQPKLALSGHAQQAVDASATSGIPGAAGPSTKDTHSLAGNTRAPAFKDLASGVNSKDKFITPKNRGKQIPKPRSKARQRENTKSRTETIGPPLPALLTTPINDAATDGLAGSGSHVLGHLPTSEEVTGYDSRTGMHSRAKSRKRKGRPSSPLRADNRNSDPAEDSAPALAGPSKKRRLVLQADEHPVGDSTGGPSDISRMETSVSALAAHARDDAATERVFDPLTVREPARRLNTRVYRSRAASERRARSKTKPAAGTAETAAAVAEPAAPGRSGIQPRSIAGSSRTRARDSPPPQGQDMTKSKRSRK</sequence>
<organism evidence="2 3">
    <name type="scientific">Hericium alpestre</name>
    <dbReference type="NCBI Taxonomy" id="135208"/>
    <lineage>
        <taxon>Eukaryota</taxon>
        <taxon>Fungi</taxon>
        <taxon>Dikarya</taxon>
        <taxon>Basidiomycota</taxon>
        <taxon>Agaricomycotina</taxon>
        <taxon>Agaricomycetes</taxon>
        <taxon>Russulales</taxon>
        <taxon>Hericiaceae</taxon>
        <taxon>Hericium</taxon>
    </lineage>
</organism>
<dbReference type="STRING" id="135208.A0A4Y9ZR74"/>
<feature type="region of interest" description="Disordered" evidence="1">
    <location>
        <begin position="125"/>
        <end position="154"/>
    </location>
</feature>
<protein>
    <submittedName>
        <fullName evidence="2">Uncharacterized protein</fullName>
    </submittedName>
</protein>
<dbReference type="AlphaFoldDB" id="A0A4Y9ZR74"/>